<dbReference type="InterPro" id="IPR036318">
    <property type="entry name" value="FAD-bd_PCMH-like_sf"/>
</dbReference>
<protein>
    <recommendedName>
        <fullName evidence="7">FAD-binding PCMH-type domain-containing protein</fullName>
    </recommendedName>
</protein>
<evidence type="ECO:0000256" key="1">
    <source>
        <dbReference type="ARBA" id="ARBA00001974"/>
    </source>
</evidence>
<dbReference type="Gene3D" id="3.40.462.20">
    <property type="match status" value="1"/>
</dbReference>
<dbReference type="PANTHER" id="PTHR42973:SF9">
    <property type="entry name" value="FAD-BINDING PCMH-TYPE DOMAIN-CONTAINING PROTEIN-RELATED"/>
    <property type="match status" value="1"/>
</dbReference>
<comment type="cofactor">
    <cofactor evidence="1">
        <name>FAD</name>
        <dbReference type="ChEBI" id="CHEBI:57692"/>
    </cofactor>
</comment>
<name>A0A423X826_9PEZI</name>
<dbReference type="STRING" id="1230097.A0A423X826"/>
<dbReference type="Gene3D" id="3.30.465.10">
    <property type="match status" value="1"/>
</dbReference>
<feature type="chain" id="PRO_5018995147" description="FAD-binding PCMH-type domain-containing protein" evidence="6">
    <location>
        <begin position="21"/>
        <end position="506"/>
    </location>
</feature>
<dbReference type="Pfam" id="PF08031">
    <property type="entry name" value="BBE"/>
    <property type="match status" value="1"/>
</dbReference>
<keyword evidence="9" id="KW-1185">Reference proteome</keyword>
<keyword evidence="4" id="KW-0274">FAD</keyword>
<gene>
    <name evidence="8" type="ORF">VPNG_05211</name>
</gene>
<evidence type="ECO:0000256" key="3">
    <source>
        <dbReference type="ARBA" id="ARBA00022630"/>
    </source>
</evidence>
<proteinExistence type="inferred from homology"/>
<dbReference type="OrthoDB" id="415825at2759"/>
<dbReference type="Pfam" id="PF01565">
    <property type="entry name" value="FAD_binding_4"/>
    <property type="match status" value="1"/>
</dbReference>
<evidence type="ECO:0000313" key="8">
    <source>
        <dbReference type="EMBL" id="ROW11951.1"/>
    </source>
</evidence>
<dbReference type="AlphaFoldDB" id="A0A423X826"/>
<organism evidence="8 9">
    <name type="scientific">Cytospora leucostoma</name>
    <dbReference type="NCBI Taxonomy" id="1230097"/>
    <lineage>
        <taxon>Eukaryota</taxon>
        <taxon>Fungi</taxon>
        <taxon>Dikarya</taxon>
        <taxon>Ascomycota</taxon>
        <taxon>Pezizomycotina</taxon>
        <taxon>Sordariomycetes</taxon>
        <taxon>Sordariomycetidae</taxon>
        <taxon>Diaporthales</taxon>
        <taxon>Cytosporaceae</taxon>
        <taxon>Cytospora</taxon>
    </lineage>
</organism>
<comment type="caution">
    <text evidence="8">The sequence shown here is derived from an EMBL/GenBank/DDBJ whole genome shotgun (WGS) entry which is preliminary data.</text>
</comment>
<dbReference type="InParanoid" id="A0A423X826"/>
<dbReference type="PROSITE" id="PS51387">
    <property type="entry name" value="FAD_PCMH"/>
    <property type="match status" value="1"/>
</dbReference>
<evidence type="ECO:0000256" key="6">
    <source>
        <dbReference type="SAM" id="SignalP"/>
    </source>
</evidence>
<sequence>MEFLITLACLWLLFPAISFAVSPEILRAVLTADDVHWLAGTVVAFPNTTAFVNATERRDHFGEPAFGASITPVNEEDVVTAVKIAVQNVIPFLATGGRHGSGLGYSKMQGGIAIDLSWFTMFEVHTNDSTVTIGGAASVLDFGDQLSEAGLMLPHGTCSCPGYAGLAVGGGIGRYHGSLGLVTDRVVSARVVTATGDIVETSADSNADLFWGLRGAGANFGIILSATYQAVRKSDHSDGKALTVDLVYSADKTPAYFEHLEALADELPGNVAGMHITRYNATEDRAEMFVNWVWFGPEEEGRAFIAQFMDFGPYAVNNYVYIDSSMLNAVAGDGLGQNAMCVRGIYSNTYASNLKIYSASLFQDAFDTLDDFYGEWPDARSTASVLEIFPNQAVINKDRDFDAYMWRDTTAFISVSAAYSDAGLHNQTVLDAGDQLGAMLRASWTEKGGYRKYGGACYINYGRGDESLETIYGDKLPRLVELKKKWDSSDVFAFKNNLPTNPEELS</sequence>
<dbReference type="EMBL" id="LKEB01000024">
    <property type="protein sequence ID" value="ROW11951.1"/>
    <property type="molecule type" value="Genomic_DNA"/>
</dbReference>
<dbReference type="InterPro" id="IPR016166">
    <property type="entry name" value="FAD-bd_PCMH"/>
</dbReference>
<dbReference type="GO" id="GO:0016491">
    <property type="term" value="F:oxidoreductase activity"/>
    <property type="evidence" value="ECO:0007669"/>
    <property type="project" value="UniProtKB-KW"/>
</dbReference>
<dbReference type="InterPro" id="IPR012951">
    <property type="entry name" value="BBE"/>
</dbReference>
<dbReference type="InterPro" id="IPR006094">
    <property type="entry name" value="Oxid_FAD_bind_N"/>
</dbReference>
<reference evidence="8 9" key="1">
    <citation type="submission" date="2015-09" db="EMBL/GenBank/DDBJ databases">
        <title>Host preference determinants of Valsa canker pathogens revealed by comparative genomics.</title>
        <authorList>
            <person name="Yin Z."/>
            <person name="Huang L."/>
        </authorList>
    </citation>
    <scope>NUCLEOTIDE SEQUENCE [LARGE SCALE GENOMIC DNA]</scope>
    <source>
        <strain evidence="8 9">SXYLt</strain>
    </source>
</reference>
<dbReference type="InterPro" id="IPR016169">
    <property type="entry name" value="FAD-bd_PCMH_sub2"/>
</dbReference>
<keyword evidence="3" id="KW-0285">Flavoprotein</keyword>
<dbReference type="PANTHER" id="PTHR42973">
    <property type="entry name" value="BINDING OXIDOREDUCTASE, PUTATIVE (AFU_ORTHOLOGUE AFUA_1G17690)-RELATED"/>
    <property type="match status" value="1"/>
</dbReference>
<evidence type="ECO:0000259" key="7">
    <source>
        <dbReference type="PROSITE" id="PS51387"/>
    </source>
</evidence>
<dbReference type="GO" id="GO:0071949">
    <property type="term" value="F:FAD binding"/>
    <property type="evidence" value="ECO:0007669"/>
    <property type="project" value="InterPro"/>
</dbReference>
<evidence type="ECO:0000256" key="5">
    <source>
        <dbReference type="ARBA" id="ARBA00023002"/>
    </source>
</evidence>
<feature type="signal peptide" evidence="6">
    <location>
        <begin position="1"/>
        <end position="20"/>
    </location>
</feature>
<dbReference type="InterPro" id="IPR050416">
    <property type="entry name" value="FAD-linked_Oxidoreductase"/>
</dbReference>
<comment type="similarity">
    <text evidence="2">Belongs to the oxygen-dependent FAD-linked oxidoreductase family.</text>
</comment>
<keyword evidence="6" id="KW-0732">Signal</keyword>
<evidence type="ECO:0000256" key="4">
    <source>
        <dbReference type="ARBA" id="ARBA00022827"/>
    </source>
</evidence>
<dbReference type="SUPFAM" id="SSF56176">
    <property type="entry name" value="FAD-binding/transporter-associated domain-like"/>
    <property type="match status" value="1"/>
</dbReference>
<dbReference type="Proteomes" id="UP000285146">
    <property type="component" value="Unassembled WGS sequence"/>
</dbReference>
<evidence type="ECO:0000313" key="9">
    <source>
        <dbReference type="Proteomes" id="UP000285146"/>
    </source>
</evidence>
<accession>A0A423X826</accession>
<keyword evidence="5" id="KW-0560">Oxidoreductase</keyword>
<feature type="domain" description="FAD-binding PCMH-type" evidence="7">
    <location>
        <begin position="61"/>
        <end position="233"/>
    </location>
</feature>
<evidence type="ECO:0000256" key="2">
    <source>
        <dbReference type="ARBA" id="ARBA00005466"/>
    </source>
</evidence>